<evidence type="ECO:0000256" key="2">
    <source>
        <dbReference type="ARBA" id="ARBA00023002"/>
    </source>
</evidence>
<accession>A0A7R8WXE9</accession>
<dbReference type="InterPro" id="IPR041117">
    <property type="entry name" value="SoxA_A3"/>
</dbReference>
<organism evidence="6">
    <name type="scientific">Cyprideis torosa</name>
    <dbReference type="NCBI Taxonomy" id="163714"/>
    <lineage>
        <taxon>Eukaryota</taxon>
        <taxon>Metazoa</taxon>
        <taxon>Ecdysozoa</taxon>
        <taxon>Arthropoda</taxon>
        <taxon>Crustacea</taxon>
        <taxon>Oligostraca</taxon>
        <taxon>Ostracoda</taxon>
        <taxon>Podocopa</taxon>
        <taxon>Podocopida</taxon>
        <taxon>Cytherocopina</taxon>
        <taxon>Cytheroidea</taxon>
        <taxon>Cytherideidae</taxon>
        <taxon>Cyprideis</taxon>
    </lineage>
</organism>
<protein>
    <submittedName>
        <fullName evidence="6">Uncharacterized protein</fullName>
    </submittedName>
</protein>
<dbReference type="Gene3D" id="3.30.1360.120">
    <property type="entry name" value="Probable tRNA modification gtpase trme, domain 1"/>
    <property type="match status" value="1"/>
</dbReference>
<feature type="domain" description="Aminomethyltransferase C-terminal" evidence="4">
    <location>
        <begin position="473"/>
        <end position="559"/>
    </location>
</feature>
<evidence type="ECO:0000256" key="1">
    <source>
        <dbReference type="ARBA" id="ARBA00008609"/>
    </source>
</evidence>
<dbReference type="InterPro" id="IPR027266">
    <property type="entry name" value="TrmE/GcvT-like"/>
</dbReference>
<dbReference type="AlphaFoldDB" id="A0A7R8WXE9"/>
<reference evidence="6" key="1">
    <citation type="submission" date="2020-11" db="EMBL/GenBank/DDBJ databases">
        <authorList>
            <person name="Tran Van P."/>
        </authorList>
    </citation>
    <scope>NUCLEOTIDE SEQUENCE</scope>
</reference>
<dbReference type="SUPFAM" id="SSF101790">
    <property type="entry name" value="Aminomethyltransferase beta-barrel domain"/>
    <property type="match status" value="1"/>
</dbReference>
<feature type="domain" description="GCVT N-terminal" evidence="3">
    <location>
        <begin position="185"/>
        <end position="452"/>
    </location>
</feature>
<dbReference type="InterPro" id="IPR029043">
    <property type="entry name" value="GcvT/YgfZ_C"/>
</dbReference>
<sequence length="567" mass="61639">YAQAGRGLVWDAVRYAFVPDGQSARVLTAGAIRGADDAAGALADGFRVAAECFGLDAGDDALPRVIARQRSALQPLWEVPLPDGVKEKRFVDFQNDVTADDVHLAHREGYLQVEHLKRYTTLGMGTDQGRTSNINGLAILAHLLGKDIPAVGTTRFRPPYQPITMGAITAGEIGPHLSPLRRTALHDWHVEHGAVMMNSGVWQRAAWYAQEGEGMWDAIYRETRNVRANAGICDVSTLGKIDVQGRDAATFLERIFINRWQKLGVGRVRYGVALREDGFVNDDGTVTRLAANHFYVTTTTAHAAQMMAQMEYYAQTVWPELDVHLVSITDQWAGMAVAGPKSRAILQTLTDGDLGNEATPYMSCTETTLADVPLRLLRVSFSGELGYELHVPSGYARHVWQAIVDAGADEGLTPYGLEAMGILRIEKGFLTHAEIDGRVNADDLGVAGMMKADGDFVGKRSQIREAFEAGDRKVLVGLKSLDGKRIPRGGHLVANASAPAPLDKLGHVTSQCFSPHVDAYIGLALVKNGRDRHGETLTVTSPLTGENVRVELCPTVFVDPEGERVRA</sequence>
<dbReference type="Pfam" id="PF08669">
    <property type="entry name" value="GCV_T_C"/>
    <property type="match status" value="1"/>
</dbReference>
<feature type="domain" description="SoxA A3" evidence="5">
    <location>
        <begin position="86"/>
        <end position="171"/>
    </location>
</feature>
<evidence type="ECO:0000259" key="5">
    <source>
        <dbReference type="Pfam" id="PF17806"/>
    </source>
</evidence>
<evidence type="ECO:0000313" key="6">
    <source>
        <dbReference type="EMBL" id="CAD7236690.1"/>
    </source>
</evidence>
<dbReference type="PANTHER" id="PTHR43757">
    <property type="entry name" value="AMINOMETHYLTRANSFERASE"/>
    <property type="match status" value="1"/>
</dbReference>
<dbReference type="GO" id="GO:0005739">
    <property type="term" value="C:mitochondrion"/>
    <property type="evidence" value="ECO:0007669"/>
    <property type="project" value="TreeGrafter"/>
</dbReference>
<dbReference type="OrthoDB" id="498204at2759"/>
<dbReference type="Pfam" id="PF17806">
    <property type="entry name" value="SO_alpha_A3"/>
    <property type="match status" value="1"/>
</dbReference>
<dbReference type="PANTHER" id="PTHR43757:SF2">
    <property type="entry name" value="AMINOMETHYLTRANSFERASE, MITOCHONDRIAL"/>
    <property type="match status" value="1"/>
</dbReference>
<dbReference type="InterPro" id="IPR013977">
    <property type="entry name" value="GcvT_C"/>
</dbReference>
<feature type="non-terminal residue" evidence="6">
    <location>
        <position position="1"/>
    </location>
</feature>
<proteinExistence type="inferred from homology"/>
<dbReference type="InterPro" id="IPR041854">
    <property type="entry name" value="BFD-like_2Fe2S-bd_dom_sf"/>
</dbReference>
<dbReference type="GO" id="GO:0016491">
    <property type="term" value="F:oxidoreductase activity"/>
    <property type="evidence" value="ECO:0007669"/>
    <property type="project" value="UniProtKB-KW"/>
</dbReference>
<dbReference type="InterPro" id="IPR028896">
    <property type="entry name" value="GcvT/YgfZ/DmdA"/>
</dbReference>
<gene>
    <name evidence="6" type="ORF">CTOB1V02_LOCUS14505</name>
</gene>
<dbReference type="Gene3D" id="1.10.10.1100">
    <property type="entry name" value="BFD-like [2Fe-2S]-binding domain"/>
    <property type="match status" value="1"/>
</dbReference>
<dbReference type="EMBL" id="OB681087">
    <property type="protein sequence ID" value="CAD7236690.1"/>
    <property type="molecule type" value="Genomic_DNA"/>
</dbReference>
<dbReference type="SUPFAM" id="SSF103025">
    <property type="entry name" value="Folate-binding domain"/>
    <property type="match status" value="1"/>
</dbReference>
<evidence type="ECO:0000259" key="3">
    <source>
        <dbReference type="Pfam" id="PF01571"/>
    </source>
</evidence>
<evidence type="ECO:0000259" key="4">
    <source>
        <dbReference type="Pfam" id="PF08669"/>
    </source>
</evidence>
<dbReference type="Pfam" id="PF01571">
    <property type="entry name" value="GCV_T"/>
    <property type="match status" value="1"/>
</dbReference>
<name>A0A7R8WXE9_9CRUS</name>
<dbReference type="InterPro" id="IPR006222">
    <property type="entry name" value="GCVT_N"/>
</dbReference>
<comment type="similarity">
    <text evidence="1">Belongs to the GcvT family.</text>
</comment>
<keyword evidence="2" id="KW-0560">Oxidoreductase</keyword>